<dbReference type="Gene3D" id="3.30.1740.20">
    <property type="entry name" value="Ribosomal protein S26e"/>
    <property type="match status" value="1"/>
</dbReference>
<organism evidence="5 7">
    <name type="scientific">Callorhinus ursinus</name>
    <name type="common">Northern fur seal</name>
    <dbReference type="NCBI Taxonomy" id="34884"/>
    <lineage>
        <taxon>Eukaryota</taxon>
        <taxon>Metazoa</taxon>
        <taxon>Chordata</taxon>
        <taxon>Craniata</taxon>
        <taxon>Vertebrata</taxon>
        <taxon>Euteleostomi</taxon>
        <taxon>Mammalia</taxon>
        <taxon>Eutheria</taxon>
        <taxon>Laurasiatheria</taxon>
        <taxon>Carnivora</taxon>
        <taxon>Caniformia</taxon>
        <taxon>Pinnipedia</taxon>
        <taxon>Otariidae</taxon>
        <taxon>Callorhinus</taxon>
    </lineage>
</organism>
<dbReference type="PANTHER" id="PTHR12538:SF0">
    <property type="entry name" value="40S RIBOSOMAL PROTEIN S26"/>
    <property type="match status" value="1"/>
</dbReference>
<protein>
    <recommendedName>
        <fullName evidence="4">40S ribosomal protein S26</fullName>
    </recommendedName>
</protein>
<dbReference type="AlphaFoldDB" id="A0A3Q7NK51"/>
<gene>
    <name evidence="7" type="primary">LOC112818986</name>
    <name evidence="6" type="synonym">LOC112818943</name>
</gene>
<keyword evidence="2 4" id="KW-0689">Ribosomal protein</keyword>
<reference evidence="6 7" key="2">
    <citation type="submission" date="2025-04" db="UniProtKB">
        <authorList>
            <consortium name="RefSeq"/>
        </authorList>
    </citation>
    <scope>IDENTIFICATION</scope>
    <source>
        <tissue evidence="6 7">Blood</tissue>
    </source>
</reference>
<evidence type="ECO:0000256" key="1">
    <source>
        <dbReference type="ARBA" id="ARBA00008596"/>
    </source>
</evidence>
<name>A0A3Q7NK51_CALUR</name>
<evidence type="ECO:0000313" key="6">
    <source>
        <dbReference type="RefSeq" id="XP_025721794.1"/>
    </source>
</evidence>
<keyword evidence="3 4" id="KW-0687">Ribonucleoprotein</keyword>
<evidence type="ECO:0000256" key="4">
    <source>
        <dbReference type="RuleBase" id="RU363128"/>
    </source>
</evidence>
<dbReference type="GeneID" id="112818986"/>
<comment type="similarity">
    <text evidence="1 4">Belongs to the eukaryotic ribosomal protein eS26 family.</text>
</comment>
<sequence>MGPIHCTNHACCMPINLNAHKAIKKFIIQTTVEATTFRDISEVTVFNAYVLPKLYVKLYYCVSCATHSKVVRYCSCEAQKD</sequence>
<keyword evidence="5" id="KW-1185">Reference proteome</keyword>
<dbReference type="Pfam" id="PF01283">
    <property type="entry name" value="Ribosomal_S26e"/>
    <property type="match status" value="1"/>
</dbReference>
<reference key="1">
    <citation type="submission" date="2019-01" db="UniProtKB">
        <authorList>
            <consortium name="RefSeq"/>
        </authorList>
    </citation>
    <scope>IDENTIFICATION</scope>
</reference>
<evidence type="ECO:0000256" key="2">
    <source>
        <dbReference type="ARBA" id="ARBA00022980"/>
    </source>
</evidence>
<evidence type="ECO:0000256" key="3">
    <source>
        <dbReference type="ARBA" id="ARBA00023274"/>
    </source>
</evidence>
<dbReference type="RefSeq" id="XP_025721835.1">
    <property type="nucleotide sequence ID" value="XM_025866050.1"/>
</dbReference>
<dbReference type="GO" id="GO:0003735">
    <property type="term" value="F:structural constituent of ribosome"/>
    <property type="evidence" value="ECO:0007669"/>
    <property type="project" value="InterPro"/>
</dbReference>
<evidence type="ECO:0000313" key="7">
    <source>
        <dbReference type="RefSeq" id="XP_025721835.1"/>
    </source>
</evidence>
<accession>A0A3Q7NK51</accession>
<dbReference type="GO" id="GO:0003729">
    <property type="term" value="F:mRNA binding"/>
    <property type="evidence" value="ECO:0007669"/>
    <property type="project" value="TreeGrafter"/>
</dbReference>
<dbReference type="GO" id="GO:0006412">
    <property type="term" value="P:translation"/>
    <property type="evidence" value="ECO:0007669"/>
    <property type="project" value="InterPro"/>
</dbReference>
<dbReference type="PANTHER" id="PTHR12538">
    <property type="entry name" value="40S RIBOSOMAL PROTEIN S26"/>
    <property type="match status" value="1"/>
</dbReference>
<dbReference type="InterPro" id="IPR038551">
    <property type="entry name" value="Ribosomal_eS26_sf"/>
</dbReference>
<proteinExistence type="inferred from homology"/>
<evidence type="ECO:0000313" key="5">
    <source>
        <dbReference type="Proteomes" id="UP000286641"/>
    </source>
</evidence>
<dbReference type="GO" id="GO:0022627">
    <property type="term" value="C:cytosolic small ribosomal subunit"/>
    <property type="evidence" value="ECO:0007669"/>
    <property type="project" value="TreeGrafter"/>
</dbReference>
<dbReference type="Proteomes" id="UP000286641">
    <property type="component" value="Unplaced"/>
</dbReference>
<dbReference type="InterPro" id="IPR000892">
    <property type="entry name" value="Ribosomal_eS26"/>
</dbReference>
<dbReference type="RefSeq" id="XP_025721794.1">
    <property type="nucleotide sequence ID" value="XM_025866009.1"/>
</dbReference>